<dbReference type="InterPro" id="IPR045274">
    <property type="entry name" value="WAK-like"/>
</dbReference>
<feature type="domain" description="Protein kinase" evidence="3">
    <location>
        <begin position="1"/>
        <end position="140"/>
    </location>
</feature>
<name>A0ABQ9ARN6_9ROSI</name>
<evidence type="ECO:0000313" key="5">
    <source>
        <dbReference type="Proteomes" id="UP001141253"/>
    </source>
</evidence>
<dbReference type="EMBL" id="JAPFFI010000017">
    <property type="protein sequence ID" value="KAJ6354927.1"/>
    <property type="molecule type" value="Genomic_DNA"/>
</dbReference>
<keyword evidence="2" id="KW-0067">ATP-binding</keyword>
<sequence>MWFNFCLETEVPLLVYGFISNGTLSQLLYSLSYKLPLTWEMRLRIATEVAGALSYLHSAASIPIYHRDIKSTSILLLVITTCDAVEATGPGMDYYNYYTKEFVCYPWNDKASLQTTSSSFSFSLVRIHGLQFLPSVHLSP</sequence>
<gene>
    <name evidence="4" type="ORF">OIU77_005514</name>
</gene>
<keyword evidence="5" id="KW-1185">Reference proteome</keyword>
<keyword evidence="1" id="KW-0547">Nucleotide-binding</keyword>
<protein>
    <recommendedName>
        <fullName evidence="3">Protein kinase domain-containing protein</fullName>
    </recommendedName>
</protein>
<dbReference type="PANTHER" id="PTHR27005:SF335">
    <property type="entry name" value="PROTEIN KINASE DOMAIN-CONTAINING PROTEIN"/>
    <property type="match status" value="1"/>
</dbReference>
<evidence type="ECO:0000256" key="1">
    <source>
        <dbReference type="ARBA" id="ARBA00022741"/>
    </source>
</evidence>
<evidence type="ECO:0000259" key="3">
    <source>
        <dbReference type="PROSITE" id="PS50011"/>
    </source>
</evidence>
<accession>A0ABQ9ARN6</accession>
<dbReference type="Gene3D" id="1.10.510.10">
    <property type="entry name" value="Transferase(Phosphotransferase) domain 1"/>
    <property type="match status" value="1"/>
</dbReference>
<dbReference type="InterPro" id="IPR000719">
    <property type="entry name" value="Prot_kinase_dom"/>
</dbReference>
<proteinExistence type="predicted"/>
<reference evidence="4" key="1">
    <citation type="submission" date="2022-10" db="EMBL/GenBank/DDBJ databases">
        <authorList>
            <person name="Hyden B.L."/>
            <person name="Feng K."/>
            <person name="Yates T."/>
            <person name="Jawdy S."/>
            <person name="Smart L.B."/>
            <person name="Muchero W."/>
        </authorList>
    </citation>
    <scope>NUCLEOTIDE SEQUENCE</scope>
    <source>
        <tissue evidence="4">Shoot tip</tissue>
    </source>
</reference>
<evidence type="ECO:0000256" key="2">
    <source>
        <dbReference type="ARBA" id="ARBA00022840"/>
    </source>
</evidence>
<reference evidence="4" key="2">
    <citation type="journal article" date="2023" name="Int. J. Mol. Sci.">
        <title>De Novo Assembly and Annotation of 11 Diverse Shrub Willow (Salix) Genomes Reveals Novel Gene Organization in Sex-Linked Regions.</title>
        <authorList>
            <person name="Hyden B."/>
            <person name="Feng K."/>
            <person name="Yates T.B."/>
            <person name="Jawdy S."/>
            <person name="Cereghino C."/>
            <person name="Smart L.B."/>
            <person name="Muchero W."/>
        </authorList>
    </citation>
    <scope>NUCLEOTIDE SEQUENCE</scope>
    <source>
        <tissue evidence="4">Shoot tip</tissue>
    </source>
</reference>
<dbReference type="InterPro" id="IPR011009">
    <property type="entry name" value="Kinase-like_dom_sf"/>
</dbReference>
<dbReference type="InterPro" id="IPR001245">
    <property type="entry name" value="Ser-Thr/Tyr_kinase_cat_dom"/>
</dbReference>
<dbReference type="SUPFAM" id="SSF56112">
    <property type="entry name" value="Protein kinase-like (PK-like)"/>
    <property type="match status" value="1"/>
</dbReference>
<dbReference type="PROSITE" id="PS50011">
    <property type="entry name" value="PROTEIN_KINASE_DOM"/>
    <property type="match status" value="1"/>
</dbReference>
<dbReference type="Pfam" id="PF07714">
    <property type="entry name" value="PK_Tyr_Ser-Thr"/>
    <property type="match status" value="1"/>
</dbReference>
<dbReference type="PANTHER" id="PTHR27005">
    <property type="entry name" value="WALL-ASSOCIATED RECEPTOR KINASE-LIKE 21"/>
    <property type="match status" value="1"/>
</dbReference>
<dbReference type="Proteomes" id="UP001141253">
    <property type="component" value="Chromosome 18"/>
</dbReference>
<organism evidence="4 5">
    <name type="scientific">Salix suchowensis</name>
    <dbReference type="NCBI Taxonomy" id="1278906"/>
    <lineage>
        <taxon>Eukaryota</taxon>
        <taxon>Viridiplantae</taxon>
        <taxon>Streptophyta</taxon>
        <taxon>Embryophyta</taxon>
        <taxon>Tracheophyta</taxon>
        <taxon>Spermatophyta</taxon>
        <taxon>Magnoliopsida</taxon>
        <taxon>eudicotyledons</taxon>
        <taxon>Gunneridae</taxon>
        <taxon>Pentapetalae</taxon>
        <taxon>rosids</taxon>
        <taxon>fabids</taxon>
        <taxon>Malpighiales</taxon>
        <taxon>Salicaceae</taxon>
        <taxon>Saliceae</taxon>
        <taxon>Salix</taxon>
    </lineage>
</organism>
<evidence type="ECO:0000313" key="4">
    <source>
        <dbReference type="EMBL" id="KAJ6354927.1"/>
    </source>
</evidence>
<comment type="caution">
    <text evidence="4">The sequence shown here is derived from an EMBL/GenBank/DDBJ whole genome shotgun (WGS) entry which is preliminary data.</text>
</comment>